<name>A0ABT2ELF1_9BACT</name>
<proteinExistence type="predicted"/>
<dbReference type="Proteomes" id="UP001204798">
    <property type="component" value="Unassembled WGS sequence"/>
</dbReference>
<sequence>MSFPVAVALTHGATLRDIERAIQHWLDTVVLPVNQNNWRKVRELMSASHENGWDVRFVLRAKGQQVKSVPLHRIANHPCLEGWLVQDVSDPVQIAMLRATTESGRVWSWGQETPFTHGVLSHQPVSQHWWAWITIGEVENLAGQVVEALLSGAEGICFSYLPTEDTPLEREKLKAIGLFAVHLRLWKPLLSERPNFSEAWEWRTDEVSGWVWNLEGEEILCLFSPSSFSPILWLRFPFAVREGVRAYSVQFPALVRLPLQRKGSNTLVKFSEPKLINMVWLTSNMERIQRMHHIANELAPKAMQFAVQWVLARRERLGEKFQSIPGIDDRVWSMLQKAKRRQFSYGYIEAYEILSASGAFGSLAASAVSG</sequence>
<protein>
    <submittedName>
        <fullName evidence="1">Uncharacterized protein</fullName>
    </submittedName>
</protein>
<dbReference type="EMBL" id="JANUCP010000002">
    <property type="protein sequence ID" value="MCS3918770.1"/>
    <property type="molecule type" value="Genomic_DNA"/>
</dbReference>
<gene>
    <name evidence="1" type="ORF">M2350_001170</name>
</gene>
<evidence type="ECO:0000313" key="2">
    <source>
        <dbReference type="Proteomes" id="UP001204798"/>
    </source>
</evidence>
<keyword evidence="2" id="KW-1185">Reference proteome</keyword>
<reference evidence="1 2" key="1">
    <citation type="submission" date="2022-08" db="EMBL/GenBank/DDBJ databases">
        <title>Bacterial and archaeal communities from various locations to study Microbial Dark Matter (Phase II).</title>
        <authorList>
            <person name="Stepanauskas R."/>
        </authorList>
    </citation>
    <scope>NUCLEOTIDE SEQUENCE [LARGE SCALE GENOMIC DNA]</scope>
    <source>
        <strain evidence="1 2">PD1</strain>
    </source>
</reference>
<evidence type="ECO:0000313" key="1">
    <source>
        <dbReference type="EMBL" id="MCS3918770.1"/>
    </source>
</evidence>
<accession>A0ABT2ELF1</accession>
<comment type="caution">
    <text evidence="1">The sequence shown here is derived from an EMBL/GenBank/DDBJ whole genome shotgun (WGS) entry which is preliminary data.</text>
</comment>
<dbReference type="RefSeq" id="WP_259094809.1">
    <property type="nucleotide sequence ID" value="NZ_CP130454.1"/>
</dbReference>
<organism evidence="1 2">
    <name type="scientific">Candidatus Fervidibacter sacchari</name>
    <dbReference type="NCBI Taxonomy" id="1448929"/>
    <lineage>
        <taxon>Bacteria</taxon>
        <taxon>Candidatus Fervidibacterota</taxon>
        <taxon>Candidatus Fervidibacter</taxon>
    </lineage>
</organism>